<feature type="domain" description="Acyl-CoA dehydrogenase/oxidase N-terminal" evidence="8">
    <location>
        <begin position="9"/>
        <end position="120"/>
    </location>
</feature>
<dbReference type="InterPro" id="IPR006091">
    <property type="entry name" value="Acyl-CoA_Oxase/DH_mid-dom"/>
</dbReference>
<dbReference type="PANTHER" id="PTHR43884:SF12">
    <property type="entry name" value="ISOVALERYL-COA DEHYDROGENASE, MITOCHONDRIAL-RELATED"/>
    <property type="match status" value="1"/>
</dbReference>
<evidence type="ECO:0000259" key="7">
    <source>
        <dbReference type="Pfam" id="PF02770"/>
    </source>
</evidence>
<evidence type="ECO:0000256" key="5">
    <source>
        <dbReference type="RuleBase" id="RU362125"/>
    </source>
</evidence>
<dbReference type="KEGG" id="sace:GIY23_02660"/>
<dbReference type="GO" id="GO:0050660">
    <property type="term" value="F:flavin adenine dinucleotide binding"/>
    <property type="evidence" value="ECO:0007669"/>
    <property type="project" value="InterPro"/>
</dbReference>
<evidence type="ECO:0000259" key="6">
    <source>
        <dbReference type="Pfam" id="PF00441"/>
    </source>
</evidence>
<dbReference type="PIRSF" id="PIRSF016578">
    <property type="entry name" value="HsaA"/>
    <property type="match status" value="1"/>
</dbReference>
<dbReference type="Pfam" id="PF00441">
    <property type="entry name" value="Acyl-CoA_dh_1"/>
    <property type="match status" value="1"/>
</dbReference>
<reference evidence="10" key="1">
    <citation type="submission" date="2019-11" db="EMBL/GenBank/DDBJ databases">
        <title>The complete genome sequence of Saccharopolyspora sp. E2A.</title>
        <authorList>
            <person name="Zhang G."/>
        </authorList>
    </citation>
    <scope>NUCLEOTIDE SEQUENCE [LARGE SCALE GENOMIC DNA]</scope>
    <source>
        <strain evidence="10">E2A</strain>
    </source>
</reference>
<dbReference type="Gene3D" id="1.20.140.10">
    <property type="entry name" value="Butyryl-CoA Dehydrogenase, subunit A, domain 3"/>
    <property type="match status" value="1"/>
</dbReference>
<accession>A0A5Q3Q2M7</accession>
<dbReference type="Pfam" id="PF02771">
    <property type="entry name" value="Acyl-CoA_dh_N"/>
    <property type="match status" value="1"/>
</dbReference>
<keyword evidence="10" id="KW-1185">Reference proteome</keyword>
<keyword evidence="5" id="KW-0560">Oxidoreductase</keyword>
<dbReference type="SUPFAM" id="SSF47203">
    <property type="entry name" value="Acyl-CoA dehydrogenase C-terminal domain-like"/>
    <property type="match status" value="1"/>
</dbReference>
<dbReference type="InterPro" id="IPR013786">
    <property type="entry name" value="AcylCoA_DH/ox_N"/>
</dbReference>
<dbReference type="SUPFAM" id="SSF56645">
    <property type="entry name" value="Acyl-CoA dehydrogenase NM domain-like"/>
    <property type="match status" value="1"/>
</dbReference>
<dbReference type="Pfam" id="PF02770">
    <property type="entry name" value="Acyl-CoA_dh_M"/>
    <property type="match status" value="1"/>
</dbReference>
<sequence>MPVERLLPTPEATDLLALTRDIARNELATAAADHEADNRFGREAFRTLGASGLLGLPYPEEYGGAAQPFEVYLQVLEEISSAWMTVGVGLSVHTMACYPLANFGTDEQRAKWLPAMLGGETLGGYALSESHAGSDAAALRTRAERTADAYAVTGTKSWITHGGVADFYTLMARTSDDGPLGISCFLVDGTTPGLSAGAPEHKMGLTGSPTTDLIFDGAHLDGERLVGNEGDGLKIALAALDSGRLGISACAVGLAQAALDLAVDYAEQRHQFGKPVIEFQGLEFLLADMAAAVHSARATYLDAARRRDAGLPFGQQASVAKLVATDAAMKVTTDAVQVLGGAGYTRDFPAERYMREAKVLQIFEGTNQIQRMLIGRGLRTK</sequence>
<dbReference type="Gene3D" id="1.10.540.10">
    <property type="entry name" value="Acyl-CoA dehydrogenase/oxidase, N-terminal domain"/>
    <property type="match status" value="1"/>
</dbReference>
<dbReference type="AlphaFoldDB" id="A0A5Q3Q2M7"/>
<dbReference type="GO" id="GO:0003995">
    <property type="term" value="F:acyl-CoA dehydrogenase activity"/>
    <property type="evidence" value="ECO:0007669"/>
    <property type="project" value="InterPro"/>
</dbReference>
<dbReference type="PANTHER" id="PTHR43884">
    <property type="entry name" value="ACYL-COA DEHYDROGENASE"/>
    <property type="match status" value="1"/>
</dbReference>
<evidence type="ECO:0000313" key="10">
    <source>
        <dbReference type="Proteomes" id="UP000371041"/>
    </source>
</evidence>
<evidence type="ECO:0000259" key="8">
    <source>
        <dbReference type="Pfam" id="PF02771"/>
    </source>
</evidence>
<gene>
    <name evidence="9" type="ORF">GIY23_02660</name>
</gene>
<dbReference type="EMBL" id="CP045929">
    <property type="protein sequence ID" value="QGK68603.1"/>
    <property type="molecule type" value="Genomic_DNA"/>
</dbReference>
<proteinExistence type="inferred from homology"/>
<comment type="similarity">
    <text evidence="2 5">Belongs to the acyl-CoA dehydrogenase family.</text>
</comment>
<evidence type="ECO:0000313" key="9">
    <source>
        <dbReference type="EMBL" id="QGK68603.1"/>
    </source>
</evidence>
<keyword evidence="4 5" id="KW-0274">FAD</keyword>
<dbReference type="Gene3D" id="2.40.110.10">
    <property type="entry name" value="Butyryl-CoA Dehydrogenase, subunit A, domain 2"/>
    <property type="match status" value="1"/>
</dbReference>
<keyword evidence="3 5" id="KW-0285">Flavoprotein</keyword>
<dbReference type="Proteomes" id="UP000371041">
    <property type="component" value="Chromosome"/>
</dbReference>
<protein>
    <submittedName>
        <fullName evidence="9">Acyl-CoA dehydrogenase</fullName>
    </submittedName>
</protein>
<name>A0A5Q3Q2M7_9PSEU</name>
<feature type="domain" description="Acyl-CoA dehydrogenase/oxidase C-terminal" evidence="6">
    <location>
        <begin position="230"/>
        <end position="378"/>
    </location>
</feature>
<evidence type="ECO:0000256" key="4">
    <source>
        <dbReference type="ARBA" id="ARBA00022827"/>
    </source>
</evidence>
<comment type="cofactor">
    <cofactor evidence="1 5">
        <name>FAD</name>
        <dbReference type="ChEBI" id="CHEBI:57692"/>
    </cofactor>
</comment>
<evidence type="ECO:0000256" key="3">
    <source>
        <dbReference type="ARBA" id="ARBA00022630"/>
    </source>
</evidence>
<feature type="domain" description="Acyl-CoA oxidase/dehydrogenase middle" evidence="7">
    <location>
        <begin position="125"/>
        <end position="217"/>
    </location>
</feature>
<dbReference type="InterPro" id="IPR037069">
    <property type="entry name" value="AcylCoA_DH/ox_N_sf"/>
</dbReference>
<dbReference type="PROSITE" id="PS00072">
    <property type="entry name" value="ACYL_COA_DH_1"/>
    <property type="match status" value="1"/>
</dbReference>
<dbReference type="PROSITE" id="PS00073">
    <property type="entry name" value="ACYL_COA_DH_2"/>
    <property type="match status" value="1"/>
</dbReference>
<dbReference type="RefSeq" id="WP_154075212.1">
    <property type="nucleotide sequence ID" value="NZ_CP045929.1"/>
</dbReference>
<dbReference type="InterPro" id="IPR009075">
    <property type="entry name" value="AcylCo_DH/oxidase_C"/>
</dbReference>
<evidence type="ECO:0000256" key="2">
    <source>
        <dbReference type="ARBA" id="ARBA00009347"/>
    </source>
</evidence>
<organism evidence="9 10">
    <name type="scientific">Allosaccharopolyspora coralli</name>
    <dbReference type="NCBI Taxonomy" id="2665642"/>
    <lineage>
        <taxon>Bacteria</taxon>
        <taxon>Bacillati</taxon>
        <taxon>Actinomycetota</taxon>
        <taxon>Actinomycetes</taxon>
        <taxon>Pseudonocardiales</taxon>
        <taxon>Pseudonocardiaceae</taxon>
        <taxon>Allosaccharopolyspora</taxon>
    </lineage>
</organism>
<evidence type="ECO:0000256" key="1">
    <source>
        <dbReference type="ARBA" id="ARBA00001974"/>
    </source>
</evidence>
<dbReference type="InterPro" id="IPR036250">
    <property type="entry name" value="AcylCo_DH-like_C"/>
</dbReference>
<dbReference type="InterPro" id="IPR046373">
    <property type="entry name" value="Acyl-CoA_Oxase/DH_mid-dom_sf"/>
</dbReference>
<dbReference type="InterPro" id="IPR006089">
    <property type="entry name" value="Acyl-CoA_DH_CS"/>
</dbReference>
<dbReference type="FunFam" id="1.20.140.10:FF:000004">
    <property type="entry name" value="Acyl-CoA dehydrogenase FadE25"/>
    <property type="match status" value="1"/>
</dbReference>
<dbReference type="InterPro" id="IPR009100">
    <property type="entry name" value="AcylCoA_DH/oxidase_NM_dom_sf"/>
</dbReference>